<sequence length="86" mass="9239">MAILCFCLEQAPPHRQPKGGTLQCHNSPSEVVLVGSPGEYVGRAVQLPPISGTGNFIYSGTHIRAHITTQGHLGCNHLEFGYHGDM</sequence>
<dbReference type="Proteomes" id="UP000324222">
    <property type="component" value="Unassembled WGS sequence"/>
</dbReference>
<organism evidence="1 2">
    <name type="scientific">Portunus trituberculatus</name>
    <name type="common">Swimming crab</name>
    <name type="synonym">Neptunus trituberculatus</name>
    <dbReference type="NCBI Taxonomy" id="210409"/>
    <lineage>
        <taxon>Eukaryota</taxon>
        <taxon>Metazoa</taxon>
        <taxon>Ecdysozoa</taxon>
        <taxon>Arthropoda</taxon>
        <taxon>Crustacea</taxon>
        <taxon>Multicrustacea</taxon>
        <taxon>Malacostraca</taxon>
        <taxon>Eumalacostraca</taxon>
        <taxon>Eucarida</taxon>
        <taxon>Decapoda</taxon>
        <taxon>Pleocyemata</taxon>
        <taxon>Brachyura</taxon>
        <taxon>Eubrachyura</taxon>
        <taxon>Portunoidea</taxon>
        <taxon>Portunidae</taxon>
        <taxon>Portuninae</taxon>
        <taxon>Portunus</taxon>
    </lineage>
</organism>
<protein>
    <submittedName>
        <fullName evidence="1">Uncharacterized protein</fullName>
    </submittedName>
</protein>
<proteinExistence type="predicted"/>
<comment type="caution">
    <text evidence="1">The sequence shown here is derived from an EMBL/GenBank/DDBJ whole genome shotgun (WGS) entry which is preliminary data.</text>
</comment>
<name>A0A5B7F154_PORTR</name>
<dbReference type="EMBL" id="VSRR010004289">
    <property type="protein sequence ID" value="MPC39197.1"/>
    <property type="molecule type" value="Genomic_DNA"/>
</dbReference>
<gene>
    <name evidence="1" type="ORF">E2C01_032723</name>
</gene>
<keyword evidence="2" id="KW-1185">Reference proteome</keyword>
<accession>A0A5B7F154</accession>
<evidence type="ECO:0000313" key="2">
    <source>
        <dbReference type="Proteomes" id="UP000324222"/>
    </source>
</evidence>
<reference evidence="1 2" key="1">
    <citation type="submission" date="2019-05" db="EMBL/GenBank/DDBJ databases">
        <title>Another draft genome of Portunus trituberculatus and its Hox gene families provides insights of decapod evolution.</title>
        <authorList>
            <person name="Jeong J.-H."/>
            <person name="Song I."/>
            <person name="Kim S."/>
            <person name="Choi T."/>
            <person name="Kim D."/>
            <person name="Ryu S."/>
            <person name="Kim W."/>
        </authorList>
    </citation>
    <scope>NUCLEOTIDE SEQUENCE [LARGE SCALE GENOMIC DNA]</scope>
    <source>
        <tissue evidence="1">Muscle</tissue>
    </source>
</reference>
<dbReference type="AlphaFoldDB" id="A0A5B7F154"/>
<evidence type="ECO:0000313" key="1">
    <source>
        <dbReference type="EMBL" id="MPC39197.1"/>
    </source>
</evidence>